<feature type="transmembrane region" description="Helical" evidence="1">
    <location>
        <begin position="40"/>
        <end position="63"/>
    </location>
</feature>
<proteinExistence type="predicted"/>
<keyword evidence="3" id="KW-1185">Reference proteome</keyword>
<keyword evidence="1" id="KW-0472">Membrane</keyword>
<keyword evidence="1" id="KW-0812">Transmembrane</keyword>
<evidence type="ECO:0000313" key="2">
    <source>
        <dbReference type="EMBL" id="RDU38734.1"/>
    </source>
</evidence>
<evidence type="ECO:0000313" key="3">
    <source>
        <dbReference type="Proteomes" id="UP000257144"/>
    </source>
</evidence>
<accession>A0A3D8GW96</accession>
<dbReference type="AlphaFoldDB" id="A0A3D8GW96"/>
<reference evidence="2 3" key="1">
    <citation type="submission" date="2018-07" db="EMBL/GenBank/DDBJ databases">
        <title>Bacillus sp. YLB-04 draft genome sequence.</title>
        <authorList>
            <person name="Yu L."/>
            <person name="Tang X."/>
        </authorList>
    </citation>
    <scope>NUCLEOTIDE SEQUENCE [LARGE SCALE GENOMIC DNA]</scope>
    <source>
        <strain evidence="2 3">YLB-04</strain>
    </source>
</reference>
<protein>
    <submittedName>
        <fullName evidence="2">Uncharacterized protein</fullName>
    </submittedName>
</protein>
<dbReference type="RefSeq" id="WP_115450649.1">
    <property type="nucleotide sequence ID" value="NZ_QNQT01000001.1"/>
</dbReference>
<dbReference type="Proteomes" id="UP000257144">
    <property type="component" value="Unassembled WGS sequence"/>
</dbReference>
<organism evidence="2 3">
    <name type="scientific">Neobacillus piezotolerans</name>
    <dbReference type="NCBI Taxonomy" id="2259171"/>
    <lineage>
        <taxon>Bacteria</taxon>
        <taxon>Bacillati</taxon>
        <taxon>Bacillota</taxon>
        <taxon>Bacilli</taxon>
        <taxon>Bacillales</taxon>
        <taxon>Bacillaceae</taxon>
        <taxon>Neobacillus</taxon>
    </lineage>
</organism>
<sequence>MGISISIIILVYLVVLALGYIASIYAPSSQTSFFIINKSYTNAFFVLFIAIALAFLMIALPFIPVDKNYAAGLILGSKFISIITLFISLFVLSRKYLKQPPIS</sequence>
<keyword evidence="1" id="KW-1133">Transmembrane helix</keyword>
<evidence type="ECO:0000256" key="1">
    <source>
        <dbReference type="SAM" id="Phobius"/>
    </source>
</evidence>
<name>A0A3D8GW96_9BACI</name>
<gene>
    <name evidence="2" type="ORF">DRW41_04020</name>
</gene>
<dbReference type="EMBL" id="QNQT01000001">
    <property type="protein sequence ID" value="RDU38734.1"/>
    <property type="molecule type" value="Genomic_DNA"/>
</dbReference>
<feature type="transmembrane region" description="Helical" evidence="1">
    <location>
        <begin position="69"/>
        <end position="92"/>
    </location>
</feature>
<feature type="transmembrane region" description="Helical" evidence="1">
    <location>
        <begin position="6"/>
        <end position="28"/>
    </location>
</feature>
<comment type="caution">
    <text evidence="2">The sequence shown here is derived from an EMBL/GenBank/DDBJ whole genome shotgun (WGS) entry which is preliminary data.</text>
</comment>